<feature type="transmembrane region" description="Helical" evidence="2">
    <location>
        <begin position="107"/>
        <end position="128"/>
    </location>
</feature>
<accession>A0A0P6XU09</accession>
<evidence type="ECO:0000256" key="1">
    <source>
        <dbReference type="SAM" id="MobiDB-lite"/>
    </source>
</evidence>
<dbReference type="OrthoDB" id="162858at2"/>
<feature type="transmembrane region" description="Helical" evidence="2">
    <location>
        <begin position="148"/>
        <end position="166"/>
    </location>
</feature>
<feature type="region of interest" description="Disordered" evidence="1">
    <location>
        <begin position="278"/>
        <end position="307"/>
    </location>
</feature>
<feature type="transmembrane region" description="Helical" evidence="2">
    <location>
        <begin position="51"/>
        <end position="70"/>
    </location>
</feature>
<dbReference type="AlphaFoldDB" id="A0A0P6XU09"/>
<dbReference type="STRING" id="229920.ADM99_07735"/>
<feature type="transmembrane region" description="Helical" evidence="2">
    <location>
        <begin position="238"/>
        <end position="259"/>
    </location>
</feature>
<dbReference type="InterPro" id="IPR005240">
    <property type="entry name" value="DUF389"/>
</dbReference>
<evidence type="ECO:0000313" key="5">
    <source>
        <dbReference type="Proteomes" id="UP000050430"/>
    </source>
</evidence>
<feature type="transmembrane region" description="Helical" evidence="2">
    <location>
        <begin position="208"/>
        <end position="231"/>
    </location>
</feature>
<feature type="transmembrane region" description="Helical" evidence="2">
    <location>
        <begin position="175"/>
        <end position="196"/>
    </location>
</feature>
<feature type="transmembrane region" description="Helical" evidence="2">
    <location>
        <begin position="76"/>
        <end position="95"/>
    </location>
</feature>
<dbReference type="EMBL" id="LGCK01000007">
    <property type="protein sequence ID" value="KPL72917.1"/>
    <property type="molecule type" value="Genomic_DNA"/>
</dbReference>
<dbReference type="Gene3D" id="2.30.30.40">
    <property type="entry name" value="SH3 Domains"/>
    <property type="match status" value="1"/>
</dbReference>
<feature type="domain" description="SH3b" evidence="3">
    <location>
        <begin position="330"/>
        <end position="385"/>
    </location>
</feature>
<sequence length="405" mass="42963">MTLPTSEPLPPEDSTLPPARRRRQRRLLAPDTTDEQTAMLEQLVTRLTPSFDFLVFSFICGLLTGLAALVNSPALFMLAALTAPLLLPVIGLSLASIIGSREFFLRSLVSTLIGASLVFIGGALGGLAAMQFNSVMVQHAYLHAHFSWYDFFLLALGGGLTTFFTIRNNASNRLYVANIALAYELYLPLSVAGFGLVTGSKGLWPDGLLVYGVYLAASVLIGVTVLAFTGLRPMINLGYTLGTTAVLVGMCAVVAFSGVETARHFQVALPTLVPSPTLAPTPTNTPTRTKVPPTPTITRTPTPEPTYTPTVTFTPTTTPVKAWMSAETGGGAFVRKTPGYSGALVKSLLNGSPLFLLPEATEADGKIWLHVKSPDGYEGWVLQSVLITATGIPTDTPTITPTPPG</sequence>
<gene>
    <name evidence="4" type="ORF">ADM99_07735</name>
</gene>
<keyword evidence="5" id="KW-1185">Reference proteome</keyword>
<comment type="caution">
    <text evidence="4">The sequence shown here is derived from an EMBL/GenBank/DDBJ whole genome shotgun (WGS) entry which is preliminary data.</text>
</comment>
<dbReference type="InterPro" id="IPR003646">
    <property type="entry name" value="SH3-like_bac-type"/>
</dbReference>
<dbReference type="Proteomes" id="UP000050430">
    <property type="component" value="Unassembled WGS sequence"/>
</dbReference>
<organism evidence="4 5">
    <name type="scientific">Leptolinea tardivitalis</name>
    <dbReference type="NCBI Taxonomy" id="229920"/>
    <lineage>
        <taxon>Bacteria</taxon>
        <taxon>Bacillati</taxon>
        <taxon>Chloroflexota</taxon>
        <taxon>Anaerolineae</taxon>
        <taxon>Anaerolineales</taxon>
        <taxon>Anaerolineaceae</taxon>
        <taxon>Leptolinea</taxon>
    </lineage>
</organism>
<dbReference type="RefSeq" id="WP_062420949.1">
    <property type="nucleotide sequence ID" value="NZ_BBYA01000008.1"/>
</dbReference>
<name>A0A0P6XU09_9CHLR</name>
<keyword evidence="2" id="KW-0812">Transmembrane</keyword>
<reference evidence="4 5" key="1">
    <citation type="submission" date="2015-07" db="EMBL/GenBank/DDBJ databases">
        <title>Genome sequence of Leptolinea tardivitalis DSM 16556.</title>
        <authorList>
            <person name="Hemp J."/>
            <person name="Ward L.M."/>
            <person name="Pace L.A."/>
            <person name="Fischer W.W."/>
        </authorList>
    </citation>
    <scope>NUCLEOTIDE SEQUENCE [LARGE SCALE GENOMIC DNA]</scope>
    <source>
        <strain evidence="4 5">YMTK-2</strain>
    </source>
</reference>
<feature type="region of interest" description="Disordered" evidence="1">
    <location>
        <begin position="1"/>
        <end position="21"/>
    </location>
</feature>
<dbReference type="Pfam" id="PF08239">
    <property type="entry name" value="SH3_3"/>
    <property type="match status" value="1"/>
</dbReference>
<dbReference type="Pfam" id="PF04087">
    <property type="entry name" value="DUF389"/>
    <property type="match status" value="1"/>
</dbReference>
<keyword evidence="2" id="KW-1133">Transmembrane helix</keyword>
<evidence type="ECO:0000256" key="2">
    <source>
        <dbReference type="SAM" id="Phobius"/>
    </source>
</evidence>
<keyword evidence="2" id="KW-0472">Membrane</keyword>
<proteinExistence type="predicted"/>
<evidence type="ECO:0000313" key="4">
    <source>
        <dbReference type="EMBL" id="KPL72917.1"/>
    </source>
</evidence>
<protein>
    <recommendedName>
        <fullName evidence="3">SH3b domain-containing protein</fullName>
    </recommendedName>
</protein>
<evidence type="ECO:0000259" key="3">
    <source>
        <dbReference type="Pfam" id="PF08239"/>
    </source>
</evidence>